<organism evidence="5 6">
    <name type="scientific">Marinobacter panjinensis</name>
    <dbReference type="NCBI Taxonomy" id="2576384"/>
    <lineage>
        <taxon>Bacteria</taxon>
        <taxon>Pseudomonadati</taxon>
        <taxon>Pseudomonadota</taxon>
        <taxon>Gammaproteobacteria</taxon>
        <taxon>Pseudomonadales</taxon>
        <taxon>Marinobacteraceae</taxon>
        <taxon>Marinobacter</taxon>
    </lineage>
</organism>
<dbReference type="EC" id="2.8.1.-" evidence="5"/>
<comment type="similarity">
    <text evidence="2">Belongs to the DsrE/TusD family.</text>
</comment>
<evidence type="ECO:0000313" key="5">
    <source>
        <dbReference type="EMBL" id="TKV67095.1"/>
    </source>
</evidence>
<name>A0A4V6CTW9_9GAMM</name>
<dbReference type="NCBIfam" id="TIGR03012">
    <property type="entry name" value="sulf_tusD_dsrE"/>
    <property type="match status" value="1"/>
</dbReference>
<dbReference type="GO" id="GO:0002143">
    <property type="term" value="P:tRNA wobble position uridine thiolation"/>
    <property type="evidence" value="ECO:0007669"/>
    <property type="project" value="TreeGrafter"/>
</dbReference>
<dbReference type="GO" id="GO:0016783">
    <property type="term" value="F:sulfurtransferase activity"/>
    <property type="evidence" value="ECO:0007669"/>
    <property type="project" value="InterPro"/>
</dbReference>
<evidence type="ECO:0000256" key="1">
    <source>
        <dbReference type="ARBA" id="ARBA00004496"/>
    </source>
</evidence>
<reference evidence="5 6" key="1">
    <citation type="submission" date="2019-05" db="EMBL/GenBank/DDBJ databases">
        <title>Marinobacter panjinensis sp. nov., a moderately halophilic bacterium isolated from sea tidal flat environment.</title>
        <authorList>
            <person name="Yang W."/>
            <person name="An M."/>
            <person name="He W."/>
            <person name="Luo X."/>
            <person name="Zhu L."/>
            <person name="Chen G."/>
            <person name="Zhang Y."/>
            <person name="Wang Y."/>
        </authorList>
    </citation>
    <scope>NUCLEOTIDE SEQUENCE [LARGE SCALE GENOMIC DNA]</scope>
    <source>
        <strain evidence="5 6">PJ-16</strain>
    </source>
</reference>
<comment type="caution">
    <text evidence="5">The sequence shown here is derived from an EMBL/GenBank/DDBJ whole genome shotgun (WGS) entry which is preliminary data.</text>
</comment>
<dbReference type="SUPFAM" id="SSF75169">
    <property type="entry name" value="DsrEFH-like"/>
    <property type="match status" value="1"/>
</dbReference>
<accession>A0A4V6CTW9</accession>
<dbReference type="EMBL" id="SZYH01000001">
    <property type="protein sequence ID" value="TKV67095.1"/>
    <property type="molecule type" value="Genomic_DNA"/>
</dbReference>
<gene>
    <name evidence="5" type="primary">tusD</name>
    <name evidence="5" type="ORF">FDP08_02815</name>
</gene>
<keyword evidence="4 5" id="KW-0808">Transferase</keyword>
<evidence type="ECO:0000256" key="2">
    <source>
        <dbReference type="ARBA" id="ARBA00007067"/>
    </source>
</evidence>
<sequence>MSNSLPEQTKTPAPAGVFTLVITGAPYSSQAPQTALQFAHAVLAANKRIDRVFLYGDGVHLASSLSSPPSDELNLSEAWAAFLAENNIPGVACIASALRRGLVNESERQRYELTASNLRAPFEIAGLGEWVDSTASESRVLYFHKGG</sequence>
<protein>
    <submittedName>
        <fullName evidence="5">Sulfurtransferase complex subunit TusD</fullName>
        <ecNumber evidence="5">2.8.1.-</ecNumber>
    </submittedName>
</protein>
<dbReference type="GO" id="GO:0097163">
    <property type="term" value="F:sulfur carrier activity"/>
    <property type="evidence" value="ECO:0007669"/>
    <property type="project" value="TreeGrafter"/>
</dbReference>
<evidence type="ECO:0000256" key="4">
    <source>
        <dbReference type="ARBA" id="ARBA00022679"/>
    </source>
</evidence>
<dbReference type="InterPro" id="IPR003787">
    <property type="entry name" value="Sulphur_relay_DsrE/F-like"/>
</dbReference>
<keyword evidence="3" id="KW-0963">Cytoplasm</keyword>
<keyword evidence="6" id="KW-1185">Reference proteome</keyword>
<comment type="subcellular location">
    <subcellularLocation>
        <location evidence="1">Cytoplasm</location>
    </subcellularLocation>
</comment>
<dbReference type="PANTHER" id="PTHR34874:SF3">
    <property type="entry name" value="SULFURTRANSFERASE TUSD"/>
    <property type="match status" value="1"/>
</dbReference>
<dbReference type="Pfam" id="PF02635">
    <property type="entry name" value="DsrE"/>
    <property type="match status" value="1"/>
</dbReference>
<dbReference type="Proteomes" id="UP000308488">
    <property type="component" value="Unassembled WGS sequence"/>
</dbReference>
<dbReference type="AlphaFoldDB" id="A0A4V6CTW9"/>
<dbReference type="GO" id="GO:1990228">
    <property type="term" value="C:sulfurtransferase complex"/>
    <property type="evidence" value="ECO:0007669"/>
    <property type="project" value="TreeGrafter"/>
</dbReference>
<dbReference type="OrthoDB" id="9787483at2"/>
<dbReference type="NCBIfam" id="NF001237">
    <property type="entry name" value="PRK00207.1"/>
    <property type="match status" value="1"/>
</dbReference>
<dbReference type="InterPro" id="IPR017463">
    <property type="entry name" value="Sulphur_relay_TusD/DsrE"/>
</dbReference>
<evidence type="ECO:0000313" key="6">
    <source>
        <dbReference type="Proteomes" id="UP000308488"/>
    </source>
</evidence>
<dbReference type="PANTHER" id="PTHR34874">
    <property type="entry name" value="PROTEIN YCHN"/>
    <property type="match status" value="1"/>
</dbReference>
<dbReference type="InterPro" id="IPR027396">
    <property type="entry name" value="DsrEFH-like"/>
</dbReference>
<evidence type="ECO:0000256" key="3">
    <source>
        <dbReference type="ARBA" id="ARBA00022490"/>
    </source>
</evidence>
<proteinExistence type="inferred from homology"/>
<dbReference type="Gene3D" id="3.40.1260.10">
    <property type="entry name" value="DsrEFH-like"/>
    <property type="match status" value="1"/>
</dbReference>
<dbReference type="RefSeq" id="WP_137434515.1">
    <property type="nucleotide sequence ID" value="NZ_JANRHC010000005.1"/>
</dbReference>